<reference evidence="1 2" key="1">
    <citation type="submission" date="2021-01" db="EMBL/GenBank/DDBJ databases">
        <title>Chryseolinea sp. Jin1 Genome sequencing and assembly.</title>
        <authorList>
            <person name="Kim I."/>
        </authorList>
    </citation>
    <scope>NUCLEOTIDE SEQUENCE [LARGE SCALE GENOMIC DNA]</scope>
    <source>
        <strain evidence="1 2">Jin1</strain>
    </source>
</reference>
<gene>
    <name evidence="1" type="ORF">JI741_18280</name>
</gene>
<sequence length="316" mass="35874">MEIKSPMEHRRPPEQTFLTYPEWFLVFSPEEFATFTKQHPAHAFPFFGHIGQFWKGYRAVYGATKEKYPFNFGYHVMVMVIGSSTTVEYTLRACYEKTIGKLSYLTASNTFTEEDHYAGKVAREYVDFIKVTPWYEFDFAARLKGLWKENPATGKNMIRKWERRFILSMDYAGKTAYGWIIKKATKASYEEPLLVTSVGVTKIPAGVQSTQVSVAPDGSALLLLPRYDAFNDAALQLARGGADFTEIAGNTDTILVTYLVPQSWQHTGSTTVLFTQTILTQPDLKRVALLIPINNLAVVLRENDKAGITLEHIYDF</sequence>
<evidence type="ECO:0000313" key="1">
    <source>
        <dbReference type="EMBL" id="MBL0743185.1"/>
    </source>
</evidence>
<evidence type="ECO:0000313" key="2">
    <source>
        <dbReference type="Proteomes" id="UP000613030"/>
    </source>
</evidence>
<dbReference type="Proteomes" id="UP000613030">
    <property type="component" value="Unassembled WGS sequence"/>
</dbReference>
<dbReference type="EMBL" id="JAERRB010000006">
    <property type="protein sequence ID" value="MBL0743185.1"/>
    <property type="molecule type" value="Genomic_DNA"/>
</dbReference>
<name>A0ABS1KUN5_9BACT</name>
<organism evidence="1 2">
    <name type="scientific">Chryseolinea lacunae</name>
    <dbReference type="NCBI Taxonomy" id="2801331"/>
    <lineage>
        <taxon>Bacteria</taxon>
        <taxon>Pseudomonadati</taxon>
        <taxon>Bacteroidota</taxon>
        <taxon>Cytophagia</taxon>
        <taxon>Cytophagales</taxon>
        <taxon>Fulvivirgaceae</taxon>
        <taxon>Chryseolinea</taxon>
    </lineage>
</organism>
<accession>A0ABS1KUN5</accession>
<keyword evidence="2" id="KW-1185">Reference proteome</keyword>
<comment type="caution">
    <text evidence="1">The sequence shown here is derived from an EMBL/GenBank/DDBJ whole genome shotgun (WGS) entry which is preliminary data.</text>
</comment>
<proteinExistence type="predicted"/>
<dbReference type="RefSeq" id="WP_202012291.1">
    <property type="nucleotide sequence ID" value="NZ_JAERRB010000006.1"/>
</dbReference>
<protein>
    <submittedName>
        <fullName evidence="1">Uncharacterized protein</fullName>
    </submittedName>
</protein>